<sequence>MLVNGFGGKIKEAALLAITFCSYAAGRLTGPDDILTGVITVGSITVAAGTLATLVALIEQWSRRHGKPCVFGEFDGRRRNLRRCFA</sequence>
<dbReference type="RefSeq" id="WP_157329697.1">
    <property type="nucleotide sequence ID" value="NZ_JANADL010000001.1"/>
</dbReference>
<keyword evidence="3" id="KW-1185">Reference proteome</keyword>
<evidence type="ECO:0000256" key="1">
    <source>
        <dbReference type="SAM" id="Phobius"/>
    </source>
</evidence>
<dbReference type="OrthoDB" id="8240513at2"/>
<organism evidence="2 3">
    <name type="scientific">Bradyrhizobium cajani</name>
    <dbReference type="NCBI Taxonomy" id="1928661"/>
    <lineage>
        <taxon>Bacteria</taxon>
        <taxon>Pseudomonadati</taxon>
        <taxon>Pseudomonadota</taxon>
        <taxon>Alphaproteobacteria</taxon>
        <taxon>Hyphomicrobiales</taxon>
        <taxon>Nitrobacteraceae</taxon>
        <taxon>Bradyrhizobium</taxon>
    </lineage>
</organism>
<gene>
    <name evidence="2" type="ORF">GPL20_12105</name>
</gene>
<protein>
    <submittedName>
        <fullName evidence="2">Uncharacterized protein</fullName>
    </submittedName>
</protein>
<keyword evidence="1" id="KW-0812">Transmembrane</keyword>
<comment type="caution">
    <text evidence="2">The sequence shown here is derived from an EMBL/GenBank/DDBJ whole genome shotgun (WGS) entry which is preliminary data.</text>
</comment>
<keyword evidence="1" id="KW-0472">Membrane</keyword>
<keyword evidence="1" id="KW-1133">Transmembrane helix</keyword>
<accession>A0A844T863</accession>
<dbReference type="EMBL" id="WQNE01000007">
    <property type="protein sequence ID" value="MVT73785.1"/>
    <property type="molecule type" value="Genomic_DNA"/>
</dbReference>
<reference evidence="2 3" key="1">
    <citation type="submission" date="2019-12" db="EMBL/GenBank/DDBJ databases">
        <title>Draft genome sequences Bradyrhizobium cajani AMBPC1010, Bradyrhizobium pachyrhizi AMBPC1040 and Bradyrhizobium yuanmingense ALSPC3051, three plant growth promoting strains isolated from nodules of Cajanus cajan L. in Dominican Republic.</title>
        <authorList>
            <person name="Flores-Felix J.D."/>
            <person name="Araujo J."/>
            <person name="Diaz-Alcantara C."/>
            <person name="Gonzalez-Andres F."/>
            <person name="Velazquez E."/>
        </authorList>
    </citation>
    <scope>NUCLEOTIDE SEQUENCE [LARGE SCALE GENOMIC DNA]</scope>
    <source>
        <strain evidence="2 3">1010</strain>
    </source>
</reference>
<evidence type="ECO:0000313" key="3">
    <source>
        <dbReference type="Proteomes" id="UP000449969"/>
    </source>
</evidence>
<evidence type="ECO:0000313" key="2">
    <source>
        <dbReference type="EMBL" id="MVT73785.1"/>
    </source>
</evidence>
<name>A0A844T863_9BRAD</name>
<proteinExistence type="predicted"/>
<dbReference type="AlphaFoldDB" id="A0A844T863"/>
<feature type="transmembrane region" description="Helical" evidence="1">
    <location>
        <begin position="34"/>
        <end position="58"/>
    </location>
</feature>
<dbReference type="Proteomes" id="UP000449969">
    <property type="component" value="Unassembled WGS sequence"/>
</dbReference>